<proteinExistence type="predicted"/>
<keyword evidence="1" id="KW-1133">Transmembrane helix</keyword>
<gene>
    <name evidence="2" type="ORF">SK128_028332</name>
</gene>
<keyword evidence="1" id="KW-0812">Transmembrane</keyword>
<evidence type="ECO:0000256" key="1">
    <source>
        <dbReference type="SAM" id="Phobius"/>
    </source>
</evidence>
<keyword evidence="1" id="KW-0472">Membrane</keyword>
<sequence>TQGLTCILSCKEVASSLPLGFHLMLLGLTCLLSCTEVMYFLLDTVTDLALELYRDDAFFAFGFSSHASRTDPPLHMYLGDAFYTFDFSSHASGTAMALLVVKK</sequence>
<dbReference type="EMBL" id="JAXCGZ010019111">
    <property type="protein sequence ID" value="KAK7066598.1"/>
    <property type="molecule type" value="Genomic_DNA"/>
</dbReference>
<keyword evidence="3" id="KW-1185">Reference proteome</keyword>
<name>A0AAN8WP70_HALRR</name>
<evidence type="ECO:0000313" key="2">
    <source>
        <dbReference type="EMBL" id="KAK7066598.1"/>
    </source>
</evidence>
<dbReference type="Proteomes" id="UP001381693">
    <property type="component" value="Unassembled WGS sequence"/>
</dbReference>
<evidence type="ECO:0000313" key="3">
    <source>
        <dbReference type="Proteomes" id="UP001381693"/>
    </source>
</evidence>
<accession>A0AAN8WP70</accession>
<feature type="transmembrane region" description="Helical" evidence="1">
    <location>
        <begin position="21"/>
        <end position="42"/>
    </location>
</feature>
<comment type="caution">
    <text evidence="2">The sequence shown here is derived from an EMBL/GenBank/DDBJ whole genome shotgun (WGS) entry which is preliminary data.</text>
</comment>
<reference evidence="2 3" key="1">
    <citation type="submission" date="2023-11" db="EMBL/GenBank/DDBJ databases">
        <title>Halocaridina rubra genome assembly.</title>
        <authorList>
            <person name="Smith C."/>
        </authorList>
    </citation>
    <scope>NUCLEOTIDE SEQUENCE [LARGE SCALE GENOMIC DNA]</scope>
    <source>
        <strain evidence="2">EP-1</strain>
        <tissue evidence="2">Whole</tissue>
    </source>
</reference>
<dbReference type="AlphaFoldDB" id="A0AAN8WP70"/>
<protein>
    <submittedName>
        <fullName evidence="2">Uncharacterized protein</fullName>
    </submittedName>
</protein>
<organism evidence="2 3">
    <name type="scientific">Halocaridina rubra</name>
    <name type="common">Hawaiian red shrimp</name>
    <dbReference type="NCBI Taxonomy" id="373956"/>
    <lineage>
        <taxon>Eukaryota</taxon>
        <taxon>Metazoa</taxon>
        <taxon>Ecdysozoa</taxon>
        <taxon>Arthropoda</taxon>
        <taxon>Crustacea</taxon>
        <taxon>Multicrustacea</taxon>
        <taxon>Malacostraca</taxon>
        <taxon>Eumalacostraca</taxon>
        <taxon>Eucarida</taxon>
        <taxon>Decapoda</taxon>
        <taxon>Pleocyemata</taxon>
        <taxon>Caridea</taxon>
        <taxon>Atyoidea</taxon>
        <taxon>Atyidae</taxon>
        <taxon>Halocaridina</taxon>
    </lineage>
</organism>
<feature type="non-terminal residue" evidence="2">
    <location>
        <position position="1"/>
    </location>
</feature>